<sequence length="385" mass="41480">MVQCSYCSAFTAFQVSSLLSIHSVPVFQVSSLLSIFIAAPRSSDSLRCSLCSWCPVVPGGSKMLPASIQITGELLSAAEVQDICESLKEDSVRLLSVRGCQLSDRDFARICRSVSESRSLAQLNLNLGVVCSISRTRQLAEALKNNRSLQTLFLHGCPLLDAGLVTLNTALTTHPGLVCLDLGDCMLGDEALALICGMLPPDGAKSGLRELTLSANPGISFKGWSRLSIAVAHSSQLRVLNLDYNPLGDQIAGMLAVAVASSRTLEVLDLEGTGLTNHSAQVFLDMVQNYPTSLRVLVLTENNISPELQQQICDLLSEGDDDDRETSPINTGPNRNSILLPIRDKYQPIRDKYQPPIWLPHSNSAPQTLTLTSGLGDSLLGETEM</sequence>
<dbReference type="Gene3D" id="3.80.10.10">
    <property type="entry name" value="Ribonuclease Inhibitor"/>
    <property type="match status" value="2"/>
</dbReference>
<dbReference type="Pfam" id="PF13516">
    <property type="entry name" value="LRR_6"/>
    <property type="match status" value="1"/>
</dbReference>
<dbReference type="AlphaFoldDB" id="A0A3P8V393"/>
<organism evidence="3 4">
    <name type="scientific">Cynoglossus semilaevis</name>
    <name type="common">Tongue sole</name>
    <dbReference type="NCBI Taxonomy" id="244447"/>
    <lineage>
        <taxon>Eukaryota</taxon>
        <taxon>Metazoa</taxon>
        <taxon>Chordata</taxon>
        <taxon>Craniata</taxon>
        <taxon>Vertebrata</taxon>
        <taxon>Euteleostomi</taxon>
        <taxon>Actinopterygii</taxon>
        <taxon>Neopterygii</taxon>
        <taxon>Teleostei</taxon>
        <taxon>Neoteleostei</taxon>
        <taxon>Acanthomorphata</taxon>
        <taxon>Carangaria</taxon>
        <taxon>Pleuronectiformes</taxon>
        <taxon>Pleuronectoidei</taxon>
        <taxon>Cynoglossidae</taxon>
        <taxon>Cynoglossinae</taxon>
        <taxon>Cynoglossus</taxon>
    </lineage>
</organism>
<feature type="compositionally biased region" description="Low complexity" evidence="2">
    <location>
        <begin position="368"/>
        <end position="385"/>
    </location>
</feature>
<feature type="compositionally biased region" description="Polar residues" evidence="2">
    <location>
        <begin position="327"/>
        <end position="337"/>
    </location>
</feature>
<dbReference type="SUPFAM" id="SSF52047">
    <property type="entry name" value="RNI-like"/>
    <property type="match status" value="1"/>
</dbReference>
<dbReference type="Ensembl" id="ENSCSET00000006945.1">
    <property type="protein sequence ID" value="ENSCSEP00000006870.1"/>
    <property type="gene ID" value="ENSCSEG00000004438.1"/>
</dbReference>
<dbReference type="InterPro" id="IPR001611">
    <property type="entry name" value="Leu-rich_rpt"/>
</dbReference>
<dbReference type="InParanoid" id="A0A3P8V393"/>
<keyword evidence="4" id="KW-1185">Reference proteome</keyword>
<protein>
    <submittedName>
        <fullName evidence="3">Leucine rich repeat containing 73</fullName>
    </submittedName>
</protein>
<accession>A0A3P8V393</accession>
<dbReference type="InterPro" id="IPR032675">
    <property type="entry name" value="LRR_dom_sf"/>
</dbReference>
<dbReference type="Proteomes" id="UP000265120">
    <property type="component" value="Chromosome 12"/>
</dbReference>
<dbReference type="PANTHER" id="PTHR24111:SF3">
    <property type="entry name" value="LEUCINE-RICH REPEAT-CONTAINING PROTEIN 73"/>
    <property type="match status" value="1"/>
</dbReference>
<reference evidence="3" key="3">
    <citation type="submission" date="2025-09" db="UniProtKB">
        <authorList>
            <consortium name="Ensembl"/>
        </authorList>
    </citation>
    <scope>IDENTIFICATION</scope>
</reference>
<name>A0A3P8V393_CYNSE</name>
<reference evidence="3" key="2">
    <citation type="submission" date="2025-08" db="UniProtKB">
        <authorList>
            <consortium name="Ensembl"/>
        </authorList>
    </citation>
    <scope>IDENTIFICATION</scope>
</reference>
<evidence type="ECO:0000313" key="4">
    <source>
        <dbReference type="Proteomes" id="UP000265120"/>
    </source>
</evidence>
<dbReference type="STRING" id="244447.ENSCSEP00000006870"/>
<dbReference type="SMART" id="SM00368">
    <property type="entry name" value="LRR_RI"/>
    <property type="match status" value="6"/>
</dbReference>
<evidence type="ECO:0000256" key="1">
    <source>
        <dbReference type="ARBA" id="ARBA00022737"/>
    </source>
</evidence>
<dbReference type="InterPro" id="IPR052201">
    <property type="entry name" value="LRR-containing_regulator"/>
</dbReference>
<proteinExistence type="predicted"/>
<evidence type="ECO:0000256" key="2">
    <source>
        <dbReference type="SAM" id="MobiDB-lite"/>
    </source>
</evidence>
<dbReference type="PANTHER" id="PTHR24111">
    <property type="entry name" value="LEUCINE-RICH REPEAT-CONTAINING PROTEIN 34"/>
    <property type="match status" value="1"/>
</dbReference>
<feature type="region of interest" description="Disordered" evidence="2">
    <location>
        <begin position="318"/>
        <end position="338"/>
    </location>
</feature>
<dbReference type="GeneTree" id="ENSGT00390000003256"/>
<keyword evidence="1" id="KW-0677">Repeat</keyword>
<dbReference type="OMA" id="NTQEWER"/>
<reference evidence="3 4" key="1">
    <citation type="journal article" date="2014" name="Nat. Genet.">
        <title>Whole-genome sequence of a flatfish provides insights into ZW sex chromosome evolution and adaptation to a benthic lifestyle.</title>
        <authorList>
            <person name="Chen S."/>
            <person name="Zhang G."/>
            <person name="Shao C."/>
            <person name="Huang Q."/>
            <person name="Liu G."/>
            <person name="Zhang P."/>
            <person name="Song W."/>
            <person name="An N."/>
            <person name="Chalopin D."/>
            <person name="Volff J.N."/>
            <person name="Hong Y."/>
            <person name="Li Q."/>
            <person name="Sha Z."/>
            <person name="Zhou H."/>
            <person name="Xie M."/>
            <person name="Yu Q."/>
            <person name="Liu Y."/>
            <person name="Xiang H."/>
            <person name="Wang N."/>
            <person name="Wu K."/>
            <person name="Yang C."/>
            <person name="Zhou Q."/>
            <person name="Liao X."/>
            <person name="Yang L."/>
            <person name="Hu Q."/>
            <person name="Zhang J."/>
            <person name="Meng L."/>
            <person name="Jin L."/>
            <person name="Tian Y."/>
            <person name="Lian J."/>
            <person name="Yang J."/>
            <person name="Miao G."/>
            <person name="Liu S."/>
            <person name="Liang Z."/>
            <person name="Yan F."/>
            <person name="Li Y."/>
            <person name="Sun B."/>
            <person name="Zhang H."/>
            <person name="Zhang J."/>
            <person name="Zhu Y."/>
            <person name="Du M."/>
            <person name="Zhao Y."/>
            <person name="Schartl M."/>
            <person name="Tang Q."/>
            <person name="Wang J."/>
        </authorList>
    </citation>
    <scope>NUCLEOTIDE SEQUENCE</scope>
</reference>
<evidence type="ECO:0000313" key="3">
    <source>
        <dbReference type="Ensembl" id="ENSCSEP00000006870.1"/>
    </source>
</evidence>
<feature type="region of interest" description="Disordered" evidence="2">
    <location>
        <begin position="357"/>
        <end position="385"/>
    </location>
</feature>